<keyword evidence="3" id="KW-1185">Reference proteome</keyword>
<proteinExistence type="predicted"/>
<name>A0ABV5XQI2_9NOCA</name>
<dbReference type="RefSeq" id="WP_178377399.1">
    <property type="nucleotide sequence ID" value="NZ_JBHMAS010000095.1"/>
</dbReference>
<comment type="caution">
    <text evidence="2">The sequence shown here is derived from an EMBL/GenBank/DDBJ whole genome shotgun (WGS) entry which is preliminary data.</text>
</comment>
<organism evidence="2 3">
    <name type="scientific">Rhodococcus baikonurensis</name>
    <dbReference type="NCBI Taxonomy" id="172041"/>
    <lineage>
        <taxon>Bacteria</taxon>
        <taxon>Bacillati</taxon>
        <taxon>Actinomycetota</taxon>
        <taxon>Actinomycetes</taxon>
        <taxon>Mycobacteriales</taxon>
        <taxon>Nocardiaceae</taxon>
        <taxon>Rhodococcus</taxon>
        <taxon>Rhodococcus erythropolis group</taxon>
    </lineage>
</organism>
<evidence type="ECO:0000313" key="2">
    <source>
        <dbReference type="EMBL" id="MFB9784686.1"/>
    </source>
</evidence>
<evidence type="ECO:0000313" key="3">
    <source>
        <dbReference type="Proteomes" id="UP001589587"/>
    </source>
</evidence>
<dbReference type="Proteomes" id="UP001589587">
    <property type="component" value="Unassembled WGS sequence"/>
</dbReference>
<feature type="compositionally biased region" description="Polar residues" evidence="1">
    <location>
        <begin position="70"/>
        <end position="82"/>
    </location>
</feature>
<dbReference type="EMBL" id="JBHMAS010000095">
    <property type="protein sequence ID" value="MFB9784686.1"/>
    <property type="molecule type" value="Genomic_DNA"/>
</dbReference>
<evidence type="ECO:0000256" key="1">
    <source>
        <dbReference type="SAM" id="MobiDB-lite"/>
    </source>
</evidence>
<gene>
    <name evidence="2" type="ORF">ACFFQ6_33840</name>
</gene>
<reference evidence="2 3" key="1">
    <citation type="submission" date="2024-09" db="EMBL/GenBank/DDBJ databases">
        <authorList>
            <person name="Sun Q."/>
            <person name="Mori K."/>
        </authorList>
    </citation>
    <scope>NUCLEOTIDE SEQUENCE [LARGE SCALE GENOMIC DNA]</scope>
    <source>
        <strain evidence="2 3">JCM 11411</strain>
    </source>
</reference>
<sequence>MVKPVVSVNFPPVVPLRRSWNDAFAVAARSAKPISVLTAFGLADNATADAGRLTQVKIEPMPAGNLVYLTESTQQGADQSRQSKNRQTWR</sequence>
<accession>A0ABV5XQI2</accession>
<protein>
    <submittedName>
        <fullName evidence="2">Uncharacterized protein</fullName>
    </submittedName>
</protein>
<feature type="region of interest" description="Disordered" evidence="1">
    <location>
        <begin position="70"/>
        <end position="90"/>
    </location>
</feature>